<evidence type="ECO:0000313" key="1">
    <source>
        <dbReference type="EMBL" id="MCU4718138.1"/>
    </source>
</evidence>
<accession>A0AAE3IEX7</accession>
<organism evidence="2 4">
    <name type="scientific">Halapricum hydrolyticum</name>
    <dbReference type="NCBI Taxonomy" id="2979991"/>
    <lineage>
        <taxon>Archaea</taxon>
        <taxon>Methanobacteriati</taxon>
        <taxon>Methanobacteriota</taxon>
        <taxon>Stenosarchaea group</taxon>
        <taxon>Halobacteria</taxon>
        <taxon>Halobacteriales</taxon>
        <taxon>Haloarculaceae</taxon>
        <taxon>Halapricum</taxon>
    </lineage>
</organism>
<dbReference type="RefSeq" id="WP_315908896.1">
    <property type="nucleotide sequence ID" value="NZ_JAOPKC010000007.1"/>
</dbReference>
<comment type="caution">
    <text evidence="2">The sequence shown here is derived from an EMBL/GenBank/DDBJ whole genome shotgun (WGS) entry which is preliminary data.</text>
</comment>
<protein>
    <recommendedName>
        <fullName evidence="5">Apea-like HEPN domain-containing protein</fullName>
    </recommendedName>
</protein>
<name>A0AAE3IEX7_9EURY</name>
<gene>
    <name evidence="2" type="ORF">OB914_10285</name>
    <name evidence="1" type="ORF">OB916_08675</name>
</gene>
<sequence length="489" mass="56580">MFDEIETATEAEVFEVLGRYTAGNVGVVEAAIELSIAPDVFRDILEQHDIAVREPSKQEIVENVAECLHEMDTGDGYQYSHSDEKQVEEGISAIIERVNVDTDQFRLSEQRLRKQIKESVWKAKSENGDTADLFWSDMDDIHRTLGTQDRTTYTIVFPLNVVFDEVERPDEYDSLGYSVQAISSDEWDDYCDRAYEAEQERAEESDVINDRNKLEEWFSDSPNQLDRQGQTYWLMEIDALDPRYASDRCVEALQYLLGRINFALTRNQLEGMQINSSVWNTRWQDLRLPFIYLVFEDSDYLKFSYSTDPTPRRSTILAGHDASRYTEYFDEILSLNGSLNEMEARLVKSMSSFQDGVTNTDRENAFLDYWRGAERLTLTTETDTTSTVVQRARTVARSSNVVSQSTVRDKRNKLVHEGDSVEITTDDTNTVKDMLEVLIRLYVDKSGEWGHEEFLFFFEHADKSDAALEHLEDDRQSDIDMVEEIRQMS</sequence>
<dbReference type="EMBL" id="JAOPKC010000007">
    <property type="protein sequence ID" value="MCU4718138.1"/>
    <property type="molecule type" value="Genomic_DNA"/>
</dbReference>
<dbReference type="EMBL" id="JAOPKD010000009">
    <property type="protein sequence ID" value="MCU4727354.1"/>
    <property type="molecule type" value="Genomic_DNA"/>
</dbReference>
<keyword evidence="3" id="KW-1185">Reference proteome</keyword>
<dbReference type="Proteomes" id="UP001209746">
    <property type="component" value="Unassembled WGS sequence"/>
</dbReference>
<reference evidence="2" key="1">
    <citation type="submission" date="2023-02" db="EMBL/GenBank/DDBJ databases">
        <title>Enrichment on poylsaccharides allowed isolation of novel metabolic and taxonomic groups of Haloarchaea.</title>
        <authorList>
            <person name="Sorokin D.Y."/>
            <person name="Elcheninov A.G."/>
            <person name="Khizhniak T.V."/>
            <person name="Kolganova T.V."/>
            <person name="Kublanov I.V."/>
        </authorList>
    </citation>
    <scope>NUCLEOTIDE SEQUENCE</scope>
    <source>
        <strain evidence="1 3">HArc-curdl5-1</strain>
        <strain evidence="2">HArc-curdl7</strain>
    </source>
</reference>
<proteinExistence type="predicted"/>
<evidence type="ECO:0000313" key="4">
    <source>
        <dbReference type="Proteomes" id="UP001209746"/>
    </source>
</evidence>
<evidence type="ECO:0008006" key="5">
    <source>
        <dbReference type="Google" id="ProtNLM"/>
    </source>
</evidence>
<evidence type="ECO:0000313" key="3">
    <source>
        <dbReference type="Proteomes" id="UP001208186"/>
    </source>
</evidence>
<dbReference type="AlphaFoldDB" id="A0AAE3IEX7"/>
<evidence type="ECO:0000313" key="2">
    <source>
        <dbReference type="EMBL" id="MCU4727354.1"/>
    </source>
</evidence>
<dbReference type="Proteomes" id="UP001208186">
    <property type="component" value="Unassembled WGS sequence"/>
</dbReference>